<dbReference type="Proteomes" id="UP000285278">
    <property type="component" value="Unassembled WGS sequence"/>
</dbReference>
<keyword evidence="3" id="KW-0645">Protease</keyword>
<dbReference type="InterPro" id="IPR011356">
    <property type="entry name" value="Leucine_aapep/pepB"/>
</dbReference>
<comment type="similarity">
    <text evidence="1">Belongs to the peptidase M17 family.</text>
</comment>
<dbReference type="PANTHER" id="PTHR11963">
    <property type="entry name" value="LEUCINE AMINOPEPTIDASE-RELATED"/>
    <property type="match status" value="1"/>
</dbReference>
<proteinExistence type="inferred from homology"/>
<dbReference type="Gene3D" id="3.40.630.10">
    <property type="entry name" value="Zn peptidases"/>
    <property type="match status" value="1"/>
</dbReference>
<dbReference type="OrthoDB" id="9809354at2"/>
<comment type="caution">
    <text evidence="10">The sequence shown here is derived from an EMBL/GenBank/DDBJ whole genome shotgun (WGS) entry which is preliminary data.</text>
</comment>
<evidence type="ECO:0000259" key="9">
    <source>
        <dbReference type="PROSITE" id="PS00631"/>
    </source>
</evidence>
<dbReference type="GO" id="GO:0006508">
    <property type="term" value="P:proteolysis"/>
    <property type="evidence" value="ECO:0007669"/>
    <property type="project" value="UniProtKB-KW"/>
</dbReference>
<protein>
    <recommendedName>
        <fullName evidence="7">Probable cytosol aminopeptidase</fullName>
    </recommendedName>
    <alternativeName>
        <fullName evidence="8">Leucine aminopeptidase</fullName>
    </alternativeName>
    <alternativeName>
        <fullName evidence="5">Leucyl aminopeptidase</fullName>
    </alternativeName>
</protein>
<dbReference type="RefSeq" id="WP_119664937.1">
    <property type="nucleotide sequence ID" value="NZ_JBQQOK010000004.1"/>
</dbReference>
<evidence type="ECO:0000256" key="1">
    <source>
        <dbReference type="ARBA" id="ARBA00009528"/>
    </source>
</evidence>
<dbReference type="SUPFAM" id="SSF53187">
    <property type="entry name" value="Zn-dependent exopeptidases"/>
    <property type="match status" value="1"/>
</dbReference>
<accession>A0A418Q6I8</accession>
<feature type="domain" description="Cytosol aminopeptidase" evidence="9">
    <location>
        <begin position="334"/>
        <end position="341"/>
    </location>
</feature>
<keyword evidence="4" id="KW-0378">Hydrolase</keyword>
<dbReference type="STRING" id="1451189.CFAL_07615"/>
<dbReference type="PROSITE" id="PS00631">
    <property type="entry name" value="CYTOSOL_AP"/>
    <property type="match status" value="1"/>
</dbReference>
<gene>
    <name evidence="10" type="ORF">D3M95_07645</name>
</gene>
<dbReference type="EMBL" id="QXJK01000007">
    <property type="protein sequence ID" value="RIX34423.1"/>
    <property type="molecule type" value="Genomic_DNA"/>
</dbReference>
<evidence type="ECO:0000256" key="3">
    <source>
        <dbReference type="ARBA" id="ARBA00022670"/>
    </source>
</evidence>
<evidence type="ECO:0000256" key="6">
    <source>
        <dbReference type="ARBA" id="ARBA00049972"/>
    </source>
</evidence>
<dbReference type="AlphaFoldDB" id="A0A418Q6I8"/>
<comment type="function">
    <text evidence="6">Presumably involved in the processing and regular turnover of intracellular proteins. Catalyzes the removal of unsubstituted N-terminal amino acids from various peptides.</text>
</comment>
<dbReference type="GO" id="GO:0030145">
    <property type="term" value="F:manganese ion binding"/>
    <property type="evidence" value="ECO:0007669"/>
    <property type="project" value="InterPro"/>
</dbReference>
<evidence type="ECO:0000313" key="11">
    <source>
        <dbReference type="Proteomes" id="UP000285278"/>
    </source>
</evidence>
<name>A0A418Q6I8_9CORY</name>
<evidence type="ECO:0000256" key="8">
    <source>
        <dbReference type="ARBA" id="ARBA00050061"/>
    </source>
</evidence>
<keyword evidence="11" id="KW-1185">Reference proteome</keyword>
<keyword evidence="2 10" id="KW-0031">Aminopeptidase</keyword>
<dbReference type="Pfam" id="PF00883">
    <property type="entry name" value="Peptidase_M17"/>
    <property type="match status" value="1"/>
</dbReference>
<dbReference type="GO" id="GO:0070006">
    <property type="term" value="F:metalloaminopeptidase activity"/>
    <property type="evidence" value="ECO:0007669"/>
    <property type="project" value="InterPro"/>
</dbReference>
<dbReference type="PANTHER" id="PTHR11963:SF23">
    <property type="entry name" value="CYTOSOL AMINOPEPTIDASE"/>
    <property type="match status" value="1"/>
</dbReference>
<evidence type="ECO:0000256" key="2">
    <source>
        <dbReference type="ARBA" id="ARBA00022438"/>
    </source>
</evidence>
<evidence type="ECO:0000256" key="4">
    <source>
        <dbReference type="ARBA" id="ARBA00022801"/>
    </source>
</evidence>
<sequence>MTPIPSIPQKVVRITSGAPQDGSEVMPVTITVGTAGDMELQADGSWAIEVPEKPTRPIDLTMGSEFADDGWRAAGATIVRRLNTVIEHHPVRAKKHLVQITVPETATAENLRSLAIGLTVGGHTFVTTNRRRPAKVRRVHVVLPAGRETATLERALDAGSALGAATSLSRDLANAPANVKSPEWLATQARNVVQGIEGVKIRLRDEAWLKDKGFGGILAVGKGSTRPPYLIELVWDPEVVGKKRKRQTVVLVGKGVTFDTGGISIKPSQGMDTMRTDMTGGASVIAAFRTLAQRQVPRKVVALIPTAENMVGGNAYRPGDVVEHYGGITTEVSNTDAEGRMLLADAISYGTKKFKPGVIVSIATLTGAAKVALGLRTGAVFAKNWGVGVKLARRGSAVGERWWPLPMPDYLEESVDSSIADVRQTPKGPGATTAAMFLRRFSRDVPFVHLDIAGPGRAESTYDEVTPLGTGFGARTLIQWLMR</sequence>
<reference evidence="10 11" key="1">
    <citation type="submission" date="2018-09" db="EMBL/GenBank/DDBJ databases">
        <title>Optimization and identification of Corynebacterium falsenii FN1-14 from fish paste.</title>
        <authorList>
            <person name="Daroonpunt R."/>
            <person name="Tanasupawat S."/>
        </authorList>
    </citation>
    <scope>NUCLEOTIDE SEQUENCE [LARGE SCALE GENOMIC DNA]</scope>
    <source>
        <strain evidence="10 11">FN1-14</strain>
    </source>
</reference>
<evidence type="ECO:0000256" key="5">
    <source>
        <dbReference type="ARBA" id="ARBA00033172"/>
    </source>
</evidence>
<evidence type="ECO:0000313" key="10">
    <source>
        <dbReference type="EMBL" id="RIX34423.1"/>
    </source>
</evidence>
<evidence type="ECO:0000256" key="7">
    <source>
        <dbReference type="ARBA" id="ARBA00050021"/>
    </source>
</evidence>
<organism evidence="10 11">
    <name type="scientific">Corynebacterium falsenii</name>
    <dbReference type="NCBI Taxonomy" id="108486"/>
    <lineage>
        <taxon>Bacteria</taxon>
        <taxon>Bacillati</taxon>
        <taxon>Actinomycetota</taxon>
        <taxon>Actinomycetes</taxon>
        <taxon>Mycobacteriales</taxon>
        <taxon>Corynebacteriaceae</taxon>
        <taxon>Corynebacterium</taxon>
    </lineage>
</organism>
<dbReference type="PRINTS" id="PR00481">
    <property type="entry name" value="LAMNOPPTDASE"/>
</dbReference>
<dbReference type="GO" id="GO:0005737">
    <property type="term" value="C:cytoplasm"/>
    <property type="evidence" value="ECO:0007669"/>
    <property type="project" value="InterPro"/>
</dbReference>
<dbReference type="InterPro" id="IPR000819">
    <property type="entry name" value="Peptidase_M17_C"/>
</dbReference>
<dbReference type="CDD" id="cd00433">
    <property type="entry name" value="Peptidase_M17"/>
    <property type="match status" value="1"/>
</dbReference>